<evidence type="ECO:0000313" key="2">
    <source>
        <dbReference type="Proteomes" id="UP001234297"/>
    </source>
</evidence>
<evidence type="ECO:0000313" key="1">
    <source>
        <dbReference type="EMBL" id="KAJ8644826.1"/>
    </source>
</evidence>
<sequence>MRILQLNSPCFSSSSSSPLTPLSNYNTKIHKSIKFPHHLTPSRARIRAVETSISGAVSDADSPEEPPSIDFAFVTSVLLPDGTPDIHTRSACGGQKLRDIMLDADIDLYGPYARALLNCGGGGTCGTCLVEVVAGNDLLSPRTQKEKETLKRKPKTWRLACQTMVGKEDSRGQVVIQTLPEWKAHEWDK</sequence>
<gene>
    <name evidence="1" type="ORF">MRB53_006574</name>
</gene>
<accession>A0ACC2MHG7</accession>
<keyword evidence="2" id="KW-1185">Reference proteome</keyword>
<name>A0ACC2MHG7_PERAE</name>
<comment type="caution">
    <text evidence="1">The sequence shown here is derived from an EMBL/GenBank/DDBJ whole genome shotgun (WGS) entry which is preliminary data.</text>
</comment>
<dbReference type="EMBL" id="CM056810">
    <property type="protein sequence ID" value="KAJ8644826.1"/>
    <property type="molecule type" value="Genomic_DNA"/>
</dbReference>
<organism evidence="1 2">
    <name type="scientific">Persea americana</name>
    <name type="common">Avocado</name>
    <dbReference type="NCBI Taxonomy" id="3435"/>
    <lineage>
        <taxon>Eukaryota</taxon>
        <taxon>Viridiplantae</taxon>
        <taxon>Streptophyta</taxon>
        <taxon>Embryophyta</taxon>
        <taxon>Tracheophyta</taxon>
        <taxon>Spermatophyta</taxon>
        <taxon>Magnoliopsida</taxon>
        <taxon>Magnoliidae</taxon>
        <taxon>Laurales</taxon>
        <taxon>Lauraceae</taxon>
        <taxon>Persea</taxon>
    </lineage>
</organism>
<reference evidence="1 2" key="1">
    <citation type="journal article" date="2022" name="Hortic Res">
        <title>A haplotype resolved chromosomal level avocado genome allows analysis of novel avocado genes.</title>
        <authorList>
            <person name="Nath O."/>
            <person name="Fletcher S.J."/>
            <person name="Hayward A."/>
            <person name="Shaw L.M."/>
            <person name="Masouleh A.K."/>
            <person name="Furtado A."/>
            <person name="Henry R.J."/>
            <person name="Mitter N."/>
        </authorList>
    </citation>
    <scope>NUCLEOTIDE SEQUENCE [LARGE SCALE GENOMIC DNA]</scope>
    <source>
        <strain evidence="2">cv. Hass</strain>
    </source>
</reference>
<protein>
    <submittedName>
        <fullName evidence="1">Uncharacterized protein</fullName>
    </submittedName>
</protein>
<dbReference type="Proteomes" id="UP001234297">
    <property type="component" value="Chromosome 2"/>
</dbReference>
<proteinExistence type="predicted"/>